<name>A0A9D3S3Y8_ANGAN</name>
<dbReference type="PANTHER" id="PTHR15240:SF6">
    <property type="entry name" value="MUSCLE-RELATED COILED-COIL PROTEIN"/>
    <property type="match status" value="1"/>
</dbReference>
<dbReference type="InterPro" id="IPR018220">
    <property type="entry name" value="Adenylosuccin_syn_GTP-bd"/>
</dbReference>
<dbReference type="Proteomes" id="UP001044222">
    <property type="component" value="Unassembled WGS sequence"/>
</dbReference>
<comment type="subcellular location">
    <subcellularLocation>
        <location evidence="2">Cytoplasm</location>
    </subcellularLocation>
    <subcellularLocation>
        <location evidence="1">Membrane</location>
        <location evidence="1">Caveola</location>
    </subcellularLocation>
</comment>
<dbReference type="PANTHER" id="PTHR15240">
    <property type="entry name" value="CAVIN"/>
    <property type="match status" value="1"/>
</dbReference>
<evidence type="ECO:0008006" key="10">
    <source>
        <dbReference type="Google" id="ProtNLM"/>
    </source>
</evidence>
<keyword evidence="9" id="KW-1185">Reference proteome</keyword>
<dbReference type="Pfam" id="PF15237">
    <property type="entry name" value="PTRF_SDPR"/>
    <property type="match status" value="1"/>
</dbReference>
<comment type="caution">
    <text evidence="8">The sequence shown here is derived from an EMBL/GenBank/DDBJ whole genome shotgun (WGS) entry which is preliminary data.</text>
</comment>
<dbReference type="PROSITE" id="PS01266">
    <property type="entry name" value="ADENYLOSUCCIN_SYN_1"/>
    <property type="match status" value="1"/>
</dbReference>
<sequence length="339" mass="37077">MADKFEVSGVEDETAQPLNLLSLLERVAGIINEVQACQQRMEERQLELEGNVKNIQSEVLKLAKDHTNTSSTVDKLLEKTRKVGANIKDVRVRLEKQNLRVKKVETTQGELLTKNKFRVVIYQGDNEIPSVPAAKATKGAGAEGPADEPDAIDPPPEMSSDEEYMVVEEATSSTAGRLKKTGLKRIESIKATFSRENLAKTKESLGSRVNRLGGRIVTAERREKIRQSGERLKQSGERLKESIAKNVPAKLNLKKERTVAEGQEGAEGATEGAAPVPPPKGRKPSPDVTYTEVATEGKMEGPVSELTGARRVDEGKMQFGDEGKGEGAEVPMYDMKQLS</sequence>
<evidence type="ECO:0000256" key="3">
    <source>
        <dbReference type="ARBA" id="ARBA00008836"/>
    </source>
</evidence>
<feature type="region of interest" description="Disordered" evidence="7">
    <location>
        <begin position="135"/>
        <end position="158"/>
    </location>
</feature>
<organism evidence="8 9">
    <name type="scientific">Anguilla anguilla</name>
    <name type="common">European freshwater eel</name>
    <name type="synonym">Muraena anguilla</name>
    <dbReference type="NCBI Taxonomy" id="7936"/>
    <lineage>
        <taxon>Eukaryota</taxon>
        <taxon>Metazoa</taxon>
        <taxon>Chordata</taxon>
        <taxon>Craniata</taxon>
        <taxon>Vertebrata</taxon>
        <taxon>Euteleostomi</taxon>
        <taxon>Actinopterygii</taxon>
        <taxon>Neopterygii</taxon>
        <taxon>Teleostei</taxon>
        <taxon>Anguilliformes</taxon>
        <taxon>Anguillidae</taxon>
        <taxon>Anguilla</taxon>
    </lineage>
</organism>
<evidence type="ECO:0000256" key="5">
    <source>
        <dbReference type="ARBA" id="ARBA00023134"/>
    </source>
</evidence>
<dbReference type="AlphaFoldDB" id="A0A9D3S3Y8"/>
<dbReference type="EMBL" id="JAFIRN010000004">
    <property type="protein sequence ID" value="KAG5851246.1"/>
    <property type="molecule type" value="Genomic_DNA"/>
</dbReference>
<accession>A0A9D3S3Y8</accession>
<dbReference type="GO" id="GO:0005901">
    <property type="term" value="C:caveola"/>
    <property type="evidence" value="ECO:0007669"/>
    <property type="project" value="UniProtKB-SubCell"/>
</dbReference>
<evidence type="ECO:0000256" key="4">
    <source>
        <dbReference type="ARBA" id="ARBA00022490"/>
    </source>
</evidence>
<evidence type="ECO:0000256" key="6">
    <source>
        <dbReference type="ARBA" id="ARBA00023136"/>
    </source>
</evidence>
<keyword evidence="4" id="KW-0963">Cytoplasm</keyword>
<evidence type="ECO:0000313" key="9">
    <source>
        <dbReference type="Proteomes" id="UP001044222"/>
    </source>
</evidence>
<dbReference type="OrthoDB" id="8924144at2759"/>
<dbReference type="GO" id="GO:0010468">
    <property type="term" value="P:regulation of gene expression"/>
    <property type="evidence" value="ECO:0007669"/>
    <property type="project" value="TreeGrafter"/>
</dbReference>
<keyword evidence="6" id="KW-0472">Membrane</keyword>
<comment type="similarity">
    <text evidence="3">Belongs to the CAVIN family.</text>
</comment>
<evidence type="ECO:0000256" key="7">
    <source>
        <dbReference type="SAM" id="MobiDB-lite"/>
    </source>
</evidence>
<evidence type="ECO:0000256" key="1">
    <source>
        <dbReference type="ARBA" id="ARBA00004345"/>
    </source>
</evidence>
<proteinExistence type="inferred from homology"/>
<keyword evidence="5" id="KW-0547">Nucleotide-binding</keyword>
<dbReference type="GO" id="GO:0005737">
    <property type="term" value="C:cytoplasm"/>
    <property type="evidence" value="ECO:0007669"/>
    <property type="project" value="UniProtKB-SubCell"/>
</dbReference>
<protein>
    <recommendedName>
        <fullName evidence="10">Muscle-restricted coiled-coil protein</fullName>
    </recommendedName>
</protein>
<feature type="region of interest" description="Disordered" evidence="7">
    <location>
        <begin position="254"/>
        <end position="339"/>
    </location>
</feature>
<evidence type="ECO:0000256" key="2">
    <source>
        <dbReference type="ARBA" id="ARBA00004496"/>
    </source>
</evidence>
<feature type="compositionally biased region" description="Low complexity" evidence="7">
    <location>
        <begin position="260"/>
        <end position="274"/>
    </location>
</feature>
<gene>
    <name evidence="8" type="ORF">ANANG_G00091030</name>
</gene>
<dbReference type="GO" id="GO:0005525">
    <property type="term" value="F:GTP binding"/>
    <property type="evidence" value="ECO:0007669"/>
    <property type="project" value="UniProtKB-KW"/>
</dbReference>
<keyword evidence="5" id="KW-0342">GTP-binding</keyword>
<dbReference type="OMA" id="AFCPPDD"/>
<feature type="compositionally biased region" description="Low complexity" evidence="7">
    <location>
        <begin position="135"/>
        <end position="144"/>
    </location>
</feature>
<reference evidence="8" key="1">
    <citation type="submission" date="2021-01" db="EMBL/GenBank/DDBJ databases">
        <title>A chromosome-scale assembly of European eel, Anguilla anguilla.</title>
        <authorList>
            <person name="Henkel C."/>
            <person name="Jong-Raadsen S.A."/>
            <person name="Dufour S."/>
            <person name="Weltzien F.-A."/>
            <person name="Palstra A.P."/>
            <person name="Pelster B."/>
            <person name="Spaink H.P."/>
            <person name="Van Den Thillart G.E."/>
            <person name="Jansen H."/>
            <person name="Zahm M."/>
            <person name="Klopp C."/>
            <person name="Cedric C."/>
            <person name="Louis A."/>
            <person name="Berthelot C."/>
            <person name="Parey E."/>
            <person name="Roest Crollius H."/>
            <person name="Montfort J."/>
            <person name="Robinson-Rechavi M."/>
            <person name="Bucao C."/>
            <person name="Bouchez O."/>
            <person name="Gislard M."/>
            <person name="Lluch J."/>
            <person name="Milhes M."/>
            <person name="Lampietro C."/>
            <person name="Lopez Roques C."/>
            <person name="Donnadieu C."/>
            <person name="Braasch I."/>
            <person name="Desvignes T."/>
            <person name="Postlethwait J."/>
            <person name="Bobe J."/>
            <person name="Guiguen Y."/>
            <person name="Dirks R."/>
        </authorList>
    </citation>
    <scope>NUCLEOTIDE SEQUENCE</scope>
    <source>
        <strain evidence="8">Tag_6206</strain>
        <tissue evidence="8">Liver</tissue>
    </source>
</reference>
<dbReference type="InterPro" id="IPR026752">
    <property type="entry name" value="Cavin_fam"/>
</dbReference>
<feature type="compositionally biased region" description="Basic and acidic residues" evidence="7">
    <location>
        <begin position="308"/>
        <end position="327"/>
    </location>
</feature>
<evidence type="ECO:0000313" key="8">
    <source>
        <dbReference type="EMBL" id="KAG5851246.1"/>
    </source>
</evidence>